<protein>
    <recommendedName>
        <fullName evidence="7">Protein transport protein sec16</fullName>
    </recommendedName>
</protein>
<dbReference type="Pfam" id="PF12932">
    <property type="entry name" value="Sec16"/>
    <property type="match status" value="1"/>
</dbReference>
<feature type="compositionally biased region" description="Low complexity" evidence="8">
    <location>
        <begin position="1603"/>
        <end position="1613"/>
    </location>
</feature>
<feature type="compositionally biased region" description="Polar residues" evidence="8">
    <location>
        <begin position="1911"/>
        <end position="1921"/>
    </location>
</feature>
<evidence type="ECO:0000256" key="2">
    <source>
        <dbReference type="ARBA" id="ARBA00005927"/>
    </source>
</evidence>
<keyword evidence="5 7" id="KW-0931">ER-Golgi transport</keyword>
<feature type="compositionally biased region" description="Pro residues" evidence="8">
    <location>
        <begin position="1588"/>
        <end position="1602"/>
    </location>
</feature>
<keyword evidence="7" id="KW-0472">Membrane</keyword>
<accession>A0AAV5GQ52</accession>
<dbReference type="PANTHER" id="PTHR13402:SF6">
    <property type="entry name" value="SECRETORY 16, ISOFORM I"/>
    <property type="match status" value="1"/>
</dbReference>
<evidence type="ECO:0000256" key="4">
    <source>
        <dbReference type="ARBA" id="ARBA00022824"/>
    </source>
</evidence>
<feature type="compositionally biased region" description="Pro residues" evidence="8">
    <location>
        <begin position="1570"/>
        <end position="1580"/>
    </location>
</feature>
<feature type="compositionally biased region" description="Low complexity" evidence="8">
    <location>
        <begin position="1969"/>
        <end position="1984"/>
    </location>
</feature>
<organism evidence="11 12">
    <name type="scientific">Rhodotorula paludigena</name>
    <dbReference type="NCBI Taxonomy" id="86838"/>
    <lineage>
        <taxon>Eukaryota</taxon>
        <taxon>Fungi</taxon>
        <taxon>Dikarya</taxon>
        <taxon>Basidiomycota</taxon>
        <taxon>Pucciniomycotina</taxon>
        <taxon>Microbotryomycetes</taxon>
        <taxon>Sporidiobolales</taxon>
        <taxon>Sporidiobolaceae</taxon>
        <taxon>Rhodotorula</taxon>
    </lineage>
</organism>
<evidence type="ECO:0000256" key="3">
    <source>
        <dbReference type="ARBA" id="ARBA00022448"/>
    </source>
</evidence>
<feature type="region of interest" description="Disordered" evidence="8">
    <location>
        <begin position="951"/>
        <end position="1016"/>
    </location>
</feature>
<feature type="compositionally biased region" description="Polar residues" evidence="8">
    <location>
        <begin position="2774"/>
        <end position="2791"/>
    </location>
</feature>
<evidence type="ECO:0000259" key="9">
    <source>
        <dbReference type="Pfam" id="PF12931"/>
    </source>
</evidence>
<feature type="region of interest" description="Disordered" evidence="8">
    <location>
        <begin position="64"/>
        <end position="88"/>
    </location>
</feature>
<feature type="domain" description="Sec16 central conserved" evidence="10">
    <location>
        <begin position="2171"/>
        <end position="2313"/>
    </location>
</feature>
<feature type="compositionally biased region" description="Low complexity" evidence="8">
    <location>
        <begin position="1873"/>
        <end position="1891"/>
    </location>
</feature>
<feature type="compositionally biased region" description="Low complexity" evidence="8">
    <location>
        <begin position="1049"/>
        <end position="1072"/>
    </location>
</feature>
<feature type="compositionally biased region" description="Pro residues" evidence="8">
    <location>
        <begin position="1802"/>
        <end position="1872"/>
    </location>
</feature>
<feature type="compositionally biased region" description="Pro residues" evidence="8">
    <location>
        <begin position="2980"/>
        <end position="2989"/>
    </location>
</feature>
<dbReference type="GO" id="GO:0016192">
    <property type="term" value="P:vesicle-mediated transport"/>
    <property type="evidence" value="ECO:0007669"/>
    <property type="project" value="UniProtKB-KW"/>
</dbReference>
<feature type="region of interest" description="Disordered" evidence="8">
    <location>
        <begin position="1"/>
        <end position="20"/>
    </location>
</feature>
<evidence type="ECO:0000256" key="6">
    <source>
        <dbReference type="ARBA" id="ARBA00024687"/>
    </source>
</evidence>
<sequence length="3155" mass="337290">MVPLPAELEQQAAVPTGPLLPLLPPKPISRRLPSITPRPASASPIRPGWICETVAFPAAFPRSYKGSTKRPDEPKHNPAVAPGGGRADPKEALARLIEPQIEALKQPVSVDDAAELDRQEQLVTVANRYRPARPRESAETGLTLVFSHANGFYREVWEPTLAVLLERLEANGRSLPVDEVWALDCVNQGDAGLLNDDVLGDAFNWADHGRDLLNFIISFSDSPSLASSPSPSTLLRPADVPAVLTKLDNVPLLPPGPSLPTARTYRGRLFIGIGHSLGGGATAYAASANPSLFSSLIFVDPVLPKPDIDTRGMGGLTTGALMRRETWKTREEARDSFLKKPFFQAWDRRVLDGYVEHGLKDVNGGVALKVTARNEALTFMDPMAVASRRACSRLALIPPTLPTHFVLADDGRSVLDDENIEYMLGQVPHASSSRVKGSGHLVVHEKPDDAAQHMVEFLEKTYSNDLSMSFSAWPGYRAGHRWTSEPAPASFVDPSTSSPSNRLLWTRPLGILEAKFERATQQHGQSDTFVRLSLDLDVADGEDAVLVRESLLSRLLLAWAALRAKHPLLAAFVRDAPAGTFEGIPHVKPREFCYLPPATNDEALQRASETFLVHPVEGAAELDAVMDEVQQERILNGPRYLLSQDSCLARLVLLPCKEGTKKLGFFLVISHIPRNRWPRVRFDRETSQKLLRFCKAHRVSPSMLLYSLISLAVSRVFARAHPAEPYHPIVLGFPFSARPYLQREEVSASTTSSSCSDPASDMAIRITFGCIALPNLPLDPLNKEQSPHIRAAALRGARLAKAQFVRRLAPDPLSRTLFLVNAYALILDKLLKPTGHNPIPYNDPRTAVNASMIGDIDRILPTTFTLPPLSPSSSSSSASPPTLRLHDLLIGTRLHRGEGMLLEAFTWDGLVTVCFGVDDEVMDPRVVDELMEGAKSRKRVLFLASLPPYGGASAPADDGASSSFYSPQQTQQGFYGQPHEHQHTLSTVSEKDEPAPSPEMSRNEHQPWGDPQQQQQYGGYYDQQQYDQQQYDQQQYDQQYDYAQQQAQGYGQGAYGQQQQYDQSGDSAQQQQPFEIPHYPGWVYNPATNSYDPDPSYQADGAAAGGNEPEAYGAQNGAAGEQQAQGEYGYSYGDQQAQQQDQGAYGAHGNGYEQQGGHEQQQQQQQQQQQYGGEADQTGGYDTSDPYADDGFDSYAHQHQQQGFDPYAADQPTPQAEAVDPYSADSNPYADEAQQADPFSQQQDTADPYGSASNEPFGQSSNDPFGQSSNDPYSPAANDPYASEQQQQAPSPAPEPQQQEQQYDPYAPTNARAAAPPPPAAAPPARNAYSPPPAQQQYTSFSAAFDQPSDGQYDPYAPRGQQQKQQRAPAQPAQPQQQAYDPYAPSQPTPSTASQQQPQEQQQQQAAYDPYASQRSPPMQQQPFVASSSKPPSERSAASPPPQRTALSPPPRSSSAASNASARQAAAAPPPRATPAAAPPKRGAPAPIQATPARAGDAAPIPSPRQTVPSQMASPRAEAAAALASPPPQHRPLPAQTAKQPSSAQQQQQQQQPPKQAPLQRAAAGSAFDIPPPRNPPAARAPPRAVKVPPPQQPPQQPPKAQQPPTAAATAPAPFVPPPAAPAREAFSAPSQPVLPPSQRKPPPSSAGLRPPVQRAPHQRGASAFGSDSPYGALPTGPLTSSYEPPQTVEQIKEEEEEEEVPPAQQEPEKPEDFVPSWMQATAAPPARVPKSESEEPAPPPPAPAPAPAPTTAGRAPPPQQSAQQGPPPARRPPADLADSLQKMSLNEQAPPPAPQQQRQQQPPPPRGPGAGGPPPRQGPPGGAAPPPRAGPGAPPTRGAGPPPPAQAKQQPPPKQQQPGGPAPPARGPPPQAQSQTRPPAQQQTQQQQRGPAPPQARAPPPKLQPAQQQFMSPERTQVPQLQFEAPSPEVRGPRQDRFDFAGGRSSPMPMAGIEETPEPSEQDDYFGASGASETQTTQTGESSQYGADDSIVYHGTEDERATGQTTPSSQYGGDWKADSENTQGYDYISPQHQQQAARPQPYDPYAPAGLTPRDPYAPNQPGLQDPYKPRGDVPSRESTFTPPAGARGPTTYAASPRKPLQPPSAGQPMARANSYDAPRSRTPTNDSYAPYMRPQQQQVPYNPYAAPVSRPTSAMNGGEPADLGLERRTAPVVSFGFGGRLVVVFPNGGRPSYGMDSSNPYGVSAPGAQPSSPTTVHIRKLADLVPSQGPSGATSFPGPIFLDGGKANSGKKRKEATAWLTQRISELEQEAAYARDAAPPGFGGDEAAERRRKIETRLLLVKLVHVMIEHEGKLVGSPDVDDAVRALFAPTPIVDENGLLPTADQLASSAAKAPSTHTAPFVRYGVSGANLDEMQTYLLRGERREAVRYALDHKMWAHAFIIASCVDTDCWKDVTTEFLRSELTPSPESAAPGAEGREALRVAYGMFAGLGAESMHQFFPPRSLGPNASGLLPAAPIGNGASTPLSRSNTEVAVPMSEATLEKWQETVGMIVANRTAGDSAALTSLGDALAANGWTDAAHICYLLSPQTSLAMGFGLPGSRITLVGSTPQVNSTNLDIESIQLTELVEFALSLVPTVKGHEPFVGFPHLQAFRLYHAAVLADAGQIGQAHKYTEAIVNTLKLATKPSPFYHPRLVAQIKALAERVGASGAVKEGGSWISRKVPRPTVNSLWSTFEGGFNKFVSGDDEPSAEQLAAKAEVAKAANGQSVGAFSHFSSISPGSTSGTLSRAQSSTDLVSANLLHVNPPARPASATGPTSPLATAPPIQQHQSPGPPPVKRAPFKTHHARSSSLGAFAGYDYNPTAPPPWQSYTPPTLNRTGSDKPEAARIAEGLTASPRAARDDTSAPARRPQFGIVDEQMQEDEEGFISPMAHLTPSVSPAPAAMRQMSLQQQTHRRMTTAEELADLGIGNSKSKKPAFDTLDEELEAEEGGAPMPERKEAAPEAGSSADAVKPSLAPGPAAPGDPPTIKPSKSWLGGWFKREASPAQQQGPGPVRAKLGDDKSFYYDEKLKRWVNKNGPNEEAPAAVVPPPRAATASPSKGLRNGSPRFGGDTPPVPPMPPRSATMGAPPPLSRSATSADLRGDSRPPSAAGLPTRPPSATGSMPPRSAGGTPVEGGSGRAGARKKPKYVVVAP</sequence>
<evidence type="ECO:0000313" key="11">
    <source>
        <dbReference type="EMBL" id="GJN90803.1"/>
    </source>
</evidence>
<dbReference type="GO" id="GO:0070971">
    <property type="term" value="C:endoplasmic reticulum exit site"/>
    <property type="evidence" value="ECO:0007669"/>
    <property type="project" value="UniProtKB-ARBA"/>
</dbReference>
<feature type="compositionally biased region" description="Pro residues" evidence="8">
    <location>
        <begin position="1737"/>
        <end position="1749"/>
    </location>
</feature>
<feature type="compositionally biased region" description="Low complexity" evidence="8">
    <location>
        <begin position="1474"/>
        <end position="1487"/>
    </location>
</feature>
<feature type="compositionally biased region" description="Pro residues" evidence="8">
    <location>
        <begin position="1633"/>
        <end position="1645"/>
    </location>
</feature>
<keyword evidence="7" id="KW-0653">Protein transport</keyword>
<dbReference type="EMBL" id="BQKY01000007">
    <property type="protein sequence ID" value="GJN90803.1"/>
    <property type="molecule type" value="Genomic_DNA"/>
</dbReference>
<dbReference type="GO" id="GO:0007030">
    <property type="term" value="P:Golgi organization"/>
    <property type="evidence" value="ECO:0007669"/>
    <property type="project" value="TreeGrafter"/>
</dbReference>
<dbReference type="GO" id="GO:0005789">
    <property type="term" value="C:endoplasmic reticulum membrane"/>
    <property type="evidence" value="ECO:0007669"/>
    <property type="project" value="UniProtKB-SubCell"/>
</dbReference>
<dbReference type="GO" id="GO:0012507">
    <property type="term" value="C:ER to Golgi transport vesicle membrane"/>
    <property type="evidence" value="ECO:0007669"/>
    <property type="project" value="TreeGrafter"/>
</dbReference>
<name>A0AAV5GQ52_9BASI</name>
<dbReference type="SUPFAM" id="SSF53474">
    <property type="entry name" value="alpha/beta-Hydrolases"/>
    <property type="match status" value="1"/>
</dbReference>
<dbReference type="Gene3D" id="1.25.40.1030">
    <property type="match status" value="1"/>
</dbReference>
<feature type="compositionally biased region" description="Polar residues" evidence="8">
    <location>
        <begin position="1237"/>
        <end position="1272"/>
    </location>
</feature>
<feature type="region of interest" description="Disordered" evidence="8">
    <location>
        <begin position="2765"/>
        <end position="2807"/>
    </location>
</feature>
<feature type="compositionally biased region" description="Basic and acidic residues" evidence="8">
    <location>
        <begin position="978"/>
        <end position="994"/>
    </location>
</feature>
<dbReference type="GO" id="GO:0006914">
    <property type="term" value="P:autophagy"/>
    <property type="evidence" value="ECO:0007669"/>
    <property type="project" value="UniProtKB-KW"/>
</dbReference>
<comment type="similarity">
    <text evidence="2 7">Belongs to the SEC16 family.</text>
</comment>
<feature type="region of interest" description="Disordered" evidence="8">
    <location>
        <begin position="2923"/>
        <end position="3021"/>
    </location>
</feature>
<reference evidence="11 12" key="1">
    <citation type="submission" date="2021-12" db="EMBL/GenBank/DDBJ databases">
        <title>High titer production of polyol ester of fatty acids by Rhodotorula paludigena BS15 towards product separation-free biomass refinery.</title>
        <authorList>
            <person name="Mano J."/>
            <person name="Ono H."/>
            <person name="Tanaka T."/>
            <person name="Naito K."/>
            <person name="Sushida H."/>
            <person name="Ike M."/>
            <person name="Tokuyasu K."/>
            <person name="Kitaoka M."/>
        </authorList>
    </citation>
    <scope>NUCLEOTIDE SEQUENCE [LARGE SCALE GENOMIC DNA]</scope>
    <source>
        <strain evidence="11 12">BS15</strain>
    </source>
</reference>
<feature type="compositionally biased region" description="Polar residues" evidence="8">
    <location>
        <begin position="1415"/>
        <end position="1425"/>
    </location>
</feature>
<dbReference type="Gene3D" id="3.30.559.10">
    <property type="entry name" value="Chloramphenicol acetyltransferase-like domain"/>
    <property type="match status" value="1"/>
</dbReference>
<keyword evidence="12" id="KW-1185">Reference proteome</keyword>
<dbReference type="Pfam" id="PF12931">
    <property type="entry name" value="TPR_Sec16"/>
    <property type="match status" value="1"/>
</dbReference>
<feature type="compositionally biased region" description="Low complexity" evidence="8">
    <location>
        <begin position="1534"/>
        <end position="1564"/>
    </location>
</feature>
<feature type="compositionally biased region" description="Low complexity" evidence="8">
    <location>
        <begin position="1453"/>
        <end position="1467"/>
    </location>
</feature>
<feature type="compositionally biased region" description="Pro residues" evidence="8">
    <location>
        <begin position="1756"/>
        <end position="1772"/>
    </location>
</feature>
<dbReference type="InterPro" id="IPR029058">
    <property type="entry name" value="AB_hydrolase_fold"/>
</dbReference>
<evidence type="ECO:0000313" key="12">
    <source>
        <dbReference type="Proteomes" id="UP001342314"/>
    </source>
</evidence>
<feature type="region of interest" description="Disordered" evidence="8">
    <location>
        <begin position="3036"/>
        <end position="3155"/>
    </location>
</feature>
<feature type="compositionally biased region" description="Acidic residues" evidence="8">
    <location>
        <begin position="2941"/>
        <end position="2950"/>
    </location>
</feature>
<dbReference type="Proteomes" id="UP001342314">
    <property type="component" value="Unassembled WGS sequence"/>
</dbReference>
<feature type="compositionally biased region" description="Polar residues" evidence="8">
    <location>
        <begin position="2003"/>
        <end position="2012"/>
    </location>
</feature>
<feature type="compositionally biased region" description="Acidic residues" evidence="8">
    <location>
        <begin position="1956"/>
        <end position="1965"/>
    </location>
</feature>
<keyword evidence="3 7" id="KW-0813">Transport</keyword>
<evidence type="ECO:0000256" key="8">
    <source>
        <dbReference type="SAM" id="MobiDB-lite"/>
    </source>
</evidence>
<comment type="subcellular location">
    <subcellularLocation>
        <location evidence="1">Endoplasmic reticulum membrane</location>
        <topology evidence="1">Peripheral membrane protein</topology>
        <orientation evidence="1">Cytoplasmic side</orientation>
    </subcellularLocation>
</comment>
<gene>
    <name evidence="11" type="ORF">Rhopal_003817-T1</name>
</gene>
<feature type="compositionally biased region" description="Low complexity" evidence="8">
    <location>
        <begin position="1110"/>
        <end position="1174"/>
    </location>
</feature>
<dbReference type="CDD" id="cd09233">
    <property type="entry name" value="ACE1-Sec16-like"/>
    <property type="match status" value="1"/>
</dbReference>
<feature type="domain" description="Sec16 Sec23-binding" evidence="9">
    <location>
        <begin position="2376"/>
        <end position="2706"/>
    </location>
</feature>
<feature type="compositionally biased region" description="Low complexity" evidence="8">
    <location>
        <begin position="1426"/>
        <end position="1438"/>
    </location>
</feature>
<feature type="compositionally biased region" description="Low complexity" evidence="8">
    <location>
        <begin position="1280"/>
        <end position="1314"/>
    </location>
</feature>
<feature type="compositionally biased region" description="Low complexity" evidence="8">
    <location>
        <begin position="1355"/>
        <end position="1414"/>
    </location>
</feature>
<feature type="compositionally biased region" description="Polar residues" evidence="8">
    <location>
        <begin position="964"/>
        <end position="974"/>
    </location>
</feature>
<dbReference type="GO" id="GO:0070973">
    <property type="term" value="P:protein localization to endoplasmic reticulum exit site"/>
    <property type="evidence" value="ECO:0007669"/>
    <property type="project" value="TreeGrafter"/>
</dbReference>
<feature type="compositionally biased region" description="Pro residues" evidence="8">
    <location>
        <begin position="1892"/>
        <end position="1904"/>
    </location>
</feature>
<dbReference type="InterPro" id="IPR024298">
    <property type="entry name" value="Sec16_Sec23-bd"/>
</dbReference>
<evidence type="ECO:0000256" key="7">
    <source>
        <dbReference type="RuleBase" id="RU364101"/>
    </source>
</evidence>
<dbReference type="InterPro" id="IPR024340">
    <property type="entry name" value="Sec16_CCD"/>
</dbReference>
<comment type="function">
    <text evidence="6 7">Involved in the initiation of assembly of the COPII coat required for the formation of transport vesicles from the endoplasmic reticulum (ER) and the selection of cargo molecules. Also involved in autophagy.</text>
</comment>
<evidence type="ECO:0000259" key="10">
    <source>
        <dbReference type="Pfam" id="PF12932"/>
    </source>
</evidence>
<dbReference type="InterPro" id="IPR023213">
    <property type="entry name" value="CAT-like_dom_sf"/>
</dbReference>
<comment type="caution">
    <text evidence="11">The sequence shown here is derived from an EMBL/GenBank/DDBJ whole genome shotgun (WGS) entry which is preliminary data.</text>
</comment>
<keyword evidence="4 7" id="KW-0256">Endoplasmic reticulum</keyword>
<dbReference type="Gene3D" id="3.40.50.1820">
    <property type="entry name" value="alpha/beta hydrolase"/>
    <property type="match status" value="1"/>
</dbReference>
<keyword evidence="7" id="KW-0072">Autophagy</keyword>
<feature type="compositionally biased region" description="Low complexity" evidence="8">
    <location>
        <begin position="2031"/>
        <end position="2041"/>
    </location>
</feature>
<dbReference type="SUPFAM" id="SSF52777">
    <property type="entry name" value="CoA-dependent acyltransferases"/>
    <property type="match status" value="1"/>
</dbReference>
<feature type="compositionally biased region" description="Pro residues" evidence="8">
    <location>
        <begin position="1439"/>
        <end position="1452"/>
    </location>
</feature>
<feature type="compositionally biased region" description="Low complexity" evidence="8">
    <location>
        <begin position="1513"/>
        <end position="1524"/>
    </location>
</feature>
<proteinExistence type="inferred from homology"/>
<feature type="region of interest" description="Disordered" evidence="8">
    <location>
        <begin position="1049"/>
        <end position="2124"/>
    </location>
</feature>
<feature type="compositionally biased region" description="Low complexity" evidence="8">
    <location>
        <begin position="951"/>
        <end position="963"/>
    </location>
</feature>
<evidence type="ECO:0000256" key="5">
    <source>
        <dbReference type="ARBA" id="ARBA00022892"/>
    </source>
</evidence>
<dbReference type="PANTHER" id="PTHR13402">
    <property type="entry name" value="RGPR-RELATED"/>
    <property type="match status" value="1"/>
</dbReference>
<evidence type="ECO:0000256" key="1">
    <source>
        <dbReference type="ARBA" id="ARBA00004397"/>
    </source>
</evidence>
<dbReference type="GO" id="GO:0015031">
    <property type="term" value="P:protein transport"/>
    <property type="evidence" value="ECO:0007669"/>
    <property type="project" value="UniProtKB-KW"/>
</dbReference>